<feature type="region of interest" description="Disordered" evidence="1">
    <location>
        <begin position="49"/>
        <end position="80"/>
    </location>
</feature>
<feature type="signal peptide" evidence="2">
    <location>
        <begin position="1"/>
        <end position="24"/>
    </location>
</feature>
<dbReference type="AlphaFoldDB" id="A0A3D4T2L5"/>
<feature type="compositionally biased region" description="Basic and acidic residues" evidence="1">
    <location>
        <begin position="55"/>
        <end position="66"/>
    </location>
</feature>
<evidence type="ECO:0000313" key="3">
    <source>
        <dbReference type="EMBL" id="HCT15471.1"/>
    </source>
</evidence>
<evidence type="ECO:0000256" key="2">
    <source>
        <dbReference type="SAM" id="SignalP"/>
    </source>
</evidence>
<organism evidence="3 4">
    <name type="scientific">Corynebacterium nuruki</name>
    <dbReference type="NCBI Taxonomy" id="1032851"/>
    <lineage>
        <taxon>Bacteria</taxon>
        <taxon>Bacillati</taxon>
        <taxon>Actinomycetota</taxon>
        <taxon>Actinomycetes</taxon>
        <taxon>Mycobacteriales</taxon>
        <taxon>Corynebacteriaceae</taxon>
        <taxon>Corynebacterium</taxon>
    </lineage>
</organism>
<evidence type="ECO:0000256" key="1">
    <source>
        <dbReference type="SAM" id="MobiDB-lite"/>
    </source>
</evidence>
<dbReference type="PROSITE" id="PS51257">
    <property type="entry name" value="PROKAR_LIPOPROTEIN"/>
    <property type="match status" value="1"/>
</dbReference>
<feature type="chain" id="PRO_5038808921" evidence="2">
    <location>
        <begin position="25"/>
        <end position="194"/>
    </location>
</feature>
<dbReference type="Proteomes" id="UP000261739">
    <property type="component" value="Unassembled WGS sequence"/>
</dbReference>
<keyword evidence="2" id="KW-0732">Signal</keyword>
<dbReference type="Gene3D" id="2.60.40.230">
    <property type="entry name" value="Neocarzinostatin-like"/>
    <property type="match status" value="1"/>
</dbReference>
<accession>A0A3D4T2L5</accession>
<dbReference type="SUPFAM" id="SSF49319">
    <property type="entry name" value="Actinoxanthin-like"/>
    <property type="match status" value="1"/>
</dbReference>
<reference evidence="3 4" key="1">
    <citation type="journal article" date="2018" name="Nat. Biotechnol.">
        <title>A standardized bacterial taxonomy based on genome phylogeny substantially revises the tree of life.</title>
        <authorList>
            <person name="Parks D.H."/>
            <person name="Chuvochina M."/>
            <person name="Waite D.W."/>
            <person name="Rinke C."/>
            <person name="Skarshewski A."/>
            <person name="Chaumeil P.A."/>
            <person name="Hugenholtz P."/>
        </authorList>
    </citation>
    <scope>NUCLEOTIDE SEQUENCE [LARGE SCALE GENOMIC DNA]</scope>
    <source>
        <strain evidence="3">UBA11247</strain>
    </source>
</reference>
<dbReference type="RefSeq" id="WP_010120100.1">
    <property type="nucleotide sequence ID" value="NZ_DAITTW010000012.1"/>
</dbReference>
<protein>
    <submittedName>
        <fullName evidence="3">Thiamine biosynthesis protein</fullName>
    </submittedName>
</protein>
<dbReference type="InterPro" id="IPR027273">
    <property type="entry name" value="Neocarzinostatin-like"/>
</dbReference>
<gene>
    <name evidence="3" type="ORF">DIW82_12005</name>
</gene>
<comment type="caution">
    <text evidence="3">The sequence shown here is derived from an EMBL/GenBank/DDBJ whole genome shotgun (WGS) entry which is preliminary data.</text>
</comment>
<dbReference type="EMBL" id="DQID01000307">
    <property type="protein sequence ID" value="HCT15471.1"/>
    <property type="molecule type" value="Genomic_DNA"/>
</dbReference>
<dbReference type="STRING" id="863239.GCA_000213935_01807"/>
<sequence>MSIHLSRRCAAVAAAATLALGLTACSGDKDDAAANSAAAQSDIDVALSELNAPDNDGHGAGSKDDSAEPGTPQITADRTVDLTDGDTVKVTVRNLDTSAGYYLAICKAGTGADAAGHGVPPDCTGDRESATWITPEGSDQGTAHTDSDGTAEASLTVKTTGEAVNCATDKCVLKVFGDDDNSSRNVGEAPVSFA</sequence>
<evidence type="ECO:0000313" key="4">
    <source>
        <dbReference type="Proteomes" id="UP000261739"/>
    </source>
</evidence>
<proteinExistence type="predicted"/>
<name>A0A3D4T2L5_9CORY</name>